<dbReference type="SMART" id="SM00318">
    <property type="entry name" value="SNc"/>
    <property type="match status" value="1"/>
</dbReference>
<dbReference type="GO" id="GO:0004519">
    <property type="term" value="F:endonuclease activity"/>
    <property type="evidence" value="ECO:0007669"/>
    <property type="project" value="UniProtKB-KW"/>
</dbReference>
<keyword evidence="1" id="KW-0540">Nuclease</keyword>
<keyword evidence="2" id="KW-0255">Endonuclease</keyword>
<dbReference type="InterPro" id="IPR035437">
    <property type="entry name" value="SNase_OB-fold_sf"/>
</dbReference>
<dbReference type="Pfam" id="PF00565">
    <property type="entry name" value="SNase"/>
    <property type="match status" value="1"/>
</dbReference>
<evidence type="ECO:0000256" key="3">
    <source>
        <dbReference type="ARBA" id="ARBA00022801"/>
    </source>
</evidence>
<evidence type="ECO:0000256" key="1">
    <source>
        <dbReference type="ARBA" id="ARBA00022722"/>
    </source>
</evidence>
<reference evidence="5 6" key="1">
    <citation type="journal article" date="2016" name="Nat. Commun.">
        <title>Thousands of microbial genomes shed light on interconnected biogeochemical processes in an aquifer system.</title>
        <authorList>
            <person name="Anantharaman K."/>
            <person name="Brown C.T."/>
            <person name="Hug L.A."/>
            <person name="Sharon I."/>
            <person name="Castelle C.J."/>
            <person name="Probst A.J."/>
            <person name="Thomas B.C."/>
            <person name="Singh A."/>
            <person name="Wilkins M.J."/>
            <person name="Karaoz U."/>
            <person name="Brodie E.L."/>
            <person name="Williams K.H."/>
            <person name="Hubbard S.S."/>
            <person name="Banfield J.F."/>
        </authorList>
    </citation>
    <scope>NUCLEOTIDE SEQUENCE [LARGE SCALE GENOMIC DNA]</scope>
</reference>
<dbReference type="AlphaFoldDB" id="A0A1F5YHB2"/>
<dbReference type="InterPro" id="IPR016071">
    <property type="entry name" value="Staphylococal_nuclease_OB-fold"/>
</dbReference>
<comment type="caution">
    <text evidence="5">The sequence shown here is derived from an EMBL/GenBank/DDBJ whole genome shotgun (WGS) entry which is preliminary data.</text>
</comment>
<protein>
    <recommendedName>
        <fullName evidence="4">TNase-like domain-containing protein</fullName>
    </recommendedName>
</protein>
<evidence type="ECO:0000259" key="4">
    <source>
        <dbReference type="PROSITE" id="PS50830"/>
    </source>
</evidence>
<gene>
    <name evidence="5" type="ORF">A2Y99_04300</name>
</gene>
<dbReference type="PROSITE" id="PS50830">
    <property type="entry name" value="TNASE_3"/>
    <property type="match status" value="1"/>
</dbReference>
<dbReference type="SUPFAM" id="SSF50199">
    <property type="entry name" value="Staphylococcal nuclease"/>
    <property type="match status" value="1"/>
</dbReference>
<dbReference type="Proteomes" id="UP000178230">
    <property type="component" value="Unassembled WGS sequence"/>
</dbReference>
<evidence type="ECO:0000256" key="2">
    <source>
        <dbReference type="ARBA" id="ARBA00022759"/>
    </source>
</evidence>
<dbReference type="Gene3D" id="2.40.50.90">
    <property type="match status" value="1"/>
</dbReference>
<organism evidence="5 6">
    <name type="scientific">Candidatus Gottesmanbacteria bacterium RBG_13_37_7</name>
    <dbReference type="NCBI Taxonomy" id="1798369"/>
    <lineage>
        <taxon>Bacteria</taxon>
        <taxon>Candidatus Gottesmaniibacteriota</taxon>
    </lineage>
</organism>
<feature type="domain" description="TNase-like" evidence="4">
    <location>
        <begin position="105"/>
        <end position="233"/>
    </location>
</feature>
<dbReference type="PANTHER" id="PTHR12302">
    <property type="entry name" value="EBNA2 BINDING PROTEIN P100"/>
    <property type="match status" value="1"/>
</dbReference>
<evidence type="ECO:0000313" key="5">
    <source>
        <dbReference type="EMBL" id="OGF99560.1"/>
    </source>
</evidence>
<name>A0A1F5YHB2_9BACT</name>
<dbReference type="PANTHER" id="PTHR12302:SF3">
    <property type="entry name" value="SERINE_THREONINE-PROTEIN KINASE 31"/>
    <property type="match status" value="1"/>
</dbReference>
<dbReference type="EMBL" id="MFIY01000047">
    <property type="protein sequence ID" value="OGF99560.1"/>
    <property type="molecule type" value="Genomic_DNA"/>
</dbReference>
<accession>A0A1F5YHB2</accession>
<dbReference type="GO" id="GO:0016787">
    <property type="term" value="F:hydrolase activity"/>
    <property type="evidence" value="ECO:0007669"/>
    <property type="project" value="UniProtKB-KW"/>
</dbReference>
<sequence length="309" mass="35244">MEKRMKLLKNIILSWKNGMLFLFLMVLLADIFLNLSLKDQPINITEKTKLEIHSITPIISDFYKDENKINISQQITDSQESEETITLEDIEITSKQEVMGEKIDSEPGAKVIKVIDGDTIEVEGGIVVRYIGIDTPETVHPQKEIQCFGTEASSVNRELVLDKTVRLEKDISETDKYGRLLRYVWLDEVMVNEYLVREGYAKNSTYPPDVKYQQLFITAERQAREEKNGLWGSCSYPISPTVTASSSDDPKNNCQIKGNISTDSHIKIYHLPDCSGYSKTQIDENKGEKWFCSEEEAVDAGWRKAENCP</sequence>
<proteinExistence type="predicted"/>
<keyword evidence="3" id="KW-0378">Hydrolase</keyword>
<evidence type="ECO:0000313" key="6">
    <source>
        <dbReference type="Proteomes" id="UP000178230"/>
    </source>
</evidence>